<evidence type="ECO:0000259" key="3">
    <source>
        <dbReference type="PROSITE" id="PS01031"/>
    </source>
</evidence>
<dbReference type="SUPFAM" id="SSF49764">
    <property type="entry name" value="HSP20-like chaperones"/>
    <property type="match status" value="1"/>
</dbReference>
<dbReference type="Proteomes" id="UP000287853">
    <property type="component" value="Unassembled WGS sequence"/>
</dbReference>
<dbReference type="AlphaFoldDB" id="A0A3S3QC31"/>
<evidence type="ECO:0000256" key="2">
    <source>
        <dbReference type="RuleBase" id="RU003616"/>
    </source>
</evidence>
<evidence type="ECO:0000313" key="5">
    <source>
        <dbReference type="Proteomes" id="UP000287853"/>
    </source>
</evidence>
<dbReference type="CDD" id="cd06464">
    <property type="entry name" value="ACD_sHsps-like"/>
    <property type="match status" value="1"/>
</dbReference>
<evidence type="ECO:0000256" key="1">
    <source>
        <dbReference type="PROSITE-ProRule" id="PRU00285"/>
    </source>
</evidence>
<proteinExistence type="inferred from homology"/>
<dbReference type="Gene3D" id="2.60.40.790">
    <property type="match status" value="1"/>
</dbReference>
<dbReference type="PANTHER" id="PTHR11527">
    <property type="entry name" value="HEAT-SHOCK PROTEIN 20 FAMILY MEMBER"/>
    <property type="match status" value="1"/>
</dbReference>
<gene>
    <name evidence="4" type="ORF">H206_01597</name>
</gene>
<reference evidence="4 5" key="1">
    <citation type="submission" date="2017-01" db="EMBL/GenBank/DDBJ databases">
        <title>The cable genome- insights into the physiology and evolution of filamentous bacteria capable of sulfide oxidation via long distance electron transfer.</title>
        <authorList>
            <person name="Schreiber L."/>
            <person name="Bjerg J.T."/>
            <person name="Boggild A."/>
            <person name="Van De Vossenberg J."/>
            <person name="Meysman F."/>
            <person name="Nielsen L.P."/>
            <person name="Schramm A."/>
            <person name="Kjeldsen K.U."/>
        </authorList>
    </citation>
    <scope>NUCLEOTIDE SEQUENCE [LARGE SCALE GENOMIC DNA]</scope>
    <source>
        <strain evidence="4">MCF</strain>
    </source>
</reference>
<sequence>MNVSIWDPFREMEALLNTYTMPARRKATAEDNGPLETGDWAPVVDILETDNEFVLKVELPGVEKDDVQVAIDNRILTVKGEKKNDDQDKKVHRTECRYGSFVRHFTLPQDVDVDKVEATCKNGVLSLTLTKIEQAKPKQIEVKVH</sequence>
<dbReference type="Pfam" id="PF00011">
    <property type="entry name" value="HSP20"/>
    <property type="match status" value="1"/>
</dbReference>
<dbReference type="InterPro" id="IPR008978">
    <property type="entry name" value="HSP20-like_chaperone"/>
</dbReference>
<organism evidence="4 5">
    <name type="scientific">Candidatus Electrothrix aarhusensis</name>
    <dbReference type="NCBI Taxonomy" id="1859131"/>
    <lineage>
        <taxon>Bacteria</taxon>
        <taxon>Pseudomonadati</taxon>
        <taxon>Thermodesulfobacteriota</taxon>
        <taxon>Desulfobulbia</taxon>
        <taxon>Desulfobulbales</taxon>
        <taxon>Desulfobulbaceae</taxon>
        <taxon>Candidatus Electrothrix</taxon>
    </lineage>
</organism>
<protein>
    <submittedName>
        <fullName evidence="4">HSP20 family protein</fullName>
    </submittedName>
</protein>
<accession>A0A3S3QC31</accession>
<feature type="domain" description="SHSP" evidence="3">
    <location>
        <begin position="34"/>
        <end position="145"/>
    </location>
</feature>
<comment type="similarity">
    <text evidence="1 2">Belongs to the small heat shock protein (HSP20) family.</text>
</comment>
<name>A0A3S3QC31_9BACT</name>
<comment type="caution">
    <text evidence="4">The sequence shown here is derived from an EMBL/GenBank/DDBJ whole genome shotgun (WGS) entry which is preliminary data.</text>
</comment>
<dbReference type="InterPro" id="IPR031107">
    <property type="entry name" value="Small_HSP"/>
</dbReference>
<keyword evidence="5" id="KW-1185">Reference proteome</keyword>
<dbReference type="InterPro" id="IPR002068">
    <property type="entry name" value="A-crystallin/Hsp20_dom"/>
</dbReference>
<dbReference type="PROSITE" id="PS01031">
    <property type="entry name" value="SHSP"/>
    <property type="match status" value="1"/>
</dbReference>
<evidence type="ECO:0000313" key="4">
    <source>
        <dbReference type="EMBL" id="RWX43468.1"/>
    </source>
</evidence>
<dbReference type="EMBL" id="MTKO01000120">
    <property type="protein sequence ID" value="RWX43468.1"/>
    <property type="molecule type" value="Genomic_DNA"/>
</dbReference>